<dbReference type="PANTHER" id="PTHR12992:SF11">
    <property type="entry name" value="MITOCHONDRIAL COENZYME A DIPHOSPHATASE NUDT8"/>
    <property type="match status" value="1"/>
</dbReference>
<dbReference type="InterPro" id="IPR000086">
    <property type="entry name" value="NUDIX_hydrolase_dom"/>
</dbReference>
<dbReference type="CDD" id="cd03426">
    <property type="entry name" value="NUDIX_CoAse_Nudt7"/>
    <property type="match status" value="1"/>
</dbReference>
<evidence type="ECO:0000256" key="2">
    <source>
        <dbReference type="ARBA" id="ARBA00001946"/>
    </source>
</evidence>
<dbReference type="EMBL" id="CP011112">
    <property type="protein sequence ID" value="AKU18144.1"/>
    <property type="molecule type" value="Genomic_DNA"/>
</dbReference>
<dbReference type="GO" id="GO:0010945">
    <property type="term" value="F:coenzyme A diphosphatase activity"/>
    <property type="evidence" value="ECO:0007669"/>
    <property type="project" value="InterPro"/>
</dbReference>
<evidence type="ECO:0000256" key="1">
    <source>
        <dbReference type="ARBA" id="ARBA00001936"/>
    </source>
</evidence>
<accession>A0A0K1JN53</accession>
<keyword evidence="3" id="KW-0479">Metal-binding</keyword>
<dbReference type="PATRIC" id="fig|571913.6.peg.4778"/>
<dbReference type="PANTHER" id="PTHR12992">
    <property type="entry name" value="NUDIX HYDROLASE"/>
    <property type="match status" value="1"/>
</dbReference>
<protein>
    <submittedName>
        <fullName evidence="8">Hydrolase</fullName>
    </submittedName>
</protein>
<evidence type="ECO:0000256" key="4">
    <source>
        <dbReference type="ARBA" id="ARBA00022801"/>
    </source>
</evidence>
<dbReference type="Proteomes" id="UP000066480">
    <property type="component" value="Chromosome"/>
</dbReference>
<dbReference type="Gene3D" id="3.90.79.10">
    <property type="entry name" value="Nucleoside Triphosphate Pyrophosphohydrolase"/>
    <property type="match status" value="1"/>
</dbReference>
<sequence length="217" mass="23348">MPTSTPPVPDWLQRVADTAHEDVSLVRRLAGLPVGRQSAVLMLFGPTEGGGQDIVLTERSASLRKHPGQVSFPGGMIDDADDGPVEAAMREAKEEIGLSPDGVEVLGRLPKLPLSVTGFSVTPVLAWWPRPTPIGVVDPAEVASVVRVPIADLVDPANRFTAVHPSRRFHAPAFEVDGVYVWGFTAIVLSETLDLAGLTVPWDVQDERPVPARFLTR</sequence>
<evidence type="ECO:0000313" key="8">
    <source>
        <dbReference type="EMBL" id="AKU18144.1"/>
    </source>
</evidence>
<dbReference type="KEGG" id="lmoi:VV02_23595"/>
<dbReference type="GO" id="GO:0046872">
    <property type="term" value="F:metal ion binding"/>
    <property type="evidence" value="ECO:0007669"/>
    <property type="project" value="UniProtKB-KW"/>
</dbReference>
<name>A0A0K1JN53_9MICO</name>
<keyword evidence="9" id="KW-1185">Reference proteome</keyword>
<evidence type="ECO:0000256" key="6">
    <source>
        <dbReference type="ARBA" id="ARBA00023211"/>
    </source>
</evidence>
<dbReference type="RefSeq" id="WP_052595600.1">
    <property type="nucleotide sequence ID" value="NZ_CP011112.1"/>
</dbReference>
<dbReference type="PROSITE" id="PS51462">
    <property type="entry name" value="NUDIX"/>
    <property type="match status" value="1"/>
</dbReference>
<proteinExistence type="predicted"/>
<dbReference type="InterPro" id="IPR045121">
    <property type="entry name" value="CoAse"/>
</dbReference>
<reference evidence="8 9" key="1">
    <citation type="submission" date="2015-03" db="EMBL/GenBank/DDBJ databases">
        <title>Luteipulveratus halotolerans sp. nov., a novel actinobacterium (Dermacoccaceae) from Sarawak, Malaysia.</title>
        <authorList>
            <person name="Juboi H."/>
            <person name="Basik A."/>
            <person name="Shamsul S.S."/>
            <person name="Arnold P."/>
            <person name="Schmitt E.K."/>
            <person name="Sanglier J.-J."/>
            <person name="Yeo T."/>
        </authorList>
    </citation>
    <scope>NUCLEOTIDE SEQUENCE [LARGE SCALE GENOMIC DNA]</scope>
    <source>
        <strain evidence="8 9">MN07-A0370</strain>
    </source>
</reference>
<evidence type="ECO:0000313" key="9">
    <source>
        <dbReference type="Proteomes" id="UP000066480"/>
    </source>
</evidence>
<dbReference type="Pfam" id="PF00293">
    <property type="entry name" value="NUDIX"/>
    <property type="match status" value="1"/>
</dbReference>
<evidence type="ECO:0000256" key="5">
    <source>
        <dbReference type="ARBA" id="ARBA00022842"/>
    </source>
</evidence>
<evidence type="ECO:0000259" key="7">
    <source>
        <dbReference type="PROSITE" id="PS51462"/>
    </source>
</evidence>
<dbReference type="OrthoDB" id="9802805at2"/>
<dbReference type="InterPro" id="IPR015797">
    <property type="entry name" value="NUDIX_hydrolase-like_dom_sf"/>
</dbReference>
<gene>
    <name evidence="8" type="ORF">VV02_23595</name>
</gene>
<organism evidence="8 9">
    <name type="scientific">Luteipulveratus mongoliensis</name>
    <dbReference type="NCBI Taxonomy" id="571913"/>
    <lineage>
        <taxon>Bacteria</taxon>
        <taxon>Bacillati</taxon>
        <taxon>Actinomycetota</taxon>
        <taxon>Actinomycetes</taxon>
        <taxon>Micrococcales</taxon>
        <taxon>Dermacoccaceae</taxon>
        <taxon>Luteipulveratus</taxon>
    </lineage>
</organism>
<dbReference type="STRING" id="571913.VV02_23595"/>
<evidence type="ECO:0000256" key="3">
    <source>
        <dbReference type="ARBA" id="ARBA00022723"/>
    </source>
</evidence>
<dbReference type="AlphaFoldDB" id="A0A0K1JN53"/>
<comment type="cofactor">
    <cofactor evidence="2">
        <name>Mg(2+)</name>
        <dbReference type="ChEBI" id="CHEBI:18420"/>
    </cofactor>
</comment>
<keyword evidence="6" id="KW-0464">Manganese</keyword>
<comment type="cofactor">
    <cofactor evidence="1">
        <name>Mn(2+)</name>
        <dbReference type="ChEBI" id="CHEBI:29035"/>
    </cofactor>
</comment>
<dbReference type="SUPFAM" id="SSF55811">
    <property type="entry name" value="Nudix"/>
    <property type="match status" value="1"/>
</dbReference>
<feature type="domain" description="Nudix hydrolase" evidence="7">
    <location>
        <begin position="34"/>
        <end position="176"/>
    </location>
</feature>
<keyword evidence="4 8" id="KW-0378">Hydrolase</keyword>
<keyword evidence="5" id="KW-0460">Magnesium</keyword>